<protein>
    <recommendedName>
        <fullName evidence="3">C2H2-type domain-containing protein</fullName>
    </recommendedName>
</protein>
<dbReference type="PROSITE" id="PS00028">
    <property type="entry name" value="ZINC_FINGER_C2H2_1"/>
    <property type="match status" value="1"/>
</dbReference>
<comment type="caution">
    <text evidence="4">The sequence shown here is derived from an EMBL/GenBank/DDBJ whole genome shotgun (WGS) entry which is preliminary data.</text>
</comment>
<keyword evidence="1" id="KW-0863">Zinc-finger</keyword>
<dbReference type="SMART" id="SM00355">
    <property type="entry name" value="ZnF_C2H2"/>
    <property type="match status" value="2"/>
</dbReference>
<dbReference type="Proteomes" id="UP000310158">
    <property type="component" value="Unassembled WGS sequence"/>
</dbReference>
<evidence type="ECO:0000259" key="3">
    <source>
        <dbReference type="PROSITE" id="PS50157"/>
    </source>
</evidence>
<proteinExistence type="predicted"/>
<dbReference type="InterPro" id="IPR036236">
    <property type="entry name" value="Znf_C2H2_sf"/>
</dbReference>
<feature type="domain" description="C2H2-type" evidence="3">
    <location>
        <begin position="426"/>
        <end position="455"/>
    </location>
</feature>
<name>A0A4S4LLV6_9AGAM</name>
<dbReference type="OrthoDB" id="8922241at2759"/>
<evidence type="ECO:0000313" key="4">
    <source>
        <dbReference type="EMBL" id="THH13146.1"/>
    </source>
</evidence>
<dbReference type="AlphaFoldDB" id="A0A4S4LLV6"/>
<feature type="domain" description="C2H2-type" evidence="3">
    <location>
        <begin position="395"/>
        <end position="425"/>
    </location>
</feature>
<dbReference type="SUPFAM" id="SSF57667">
    <property type="entry name" value="beta-beta-alpha zinc fingers"/>
    <property type="match status" value="1"/>
</dbReference>
<feature type="region of interest" description="Disordered" evidence="2">
    <location>
        <begin position="372"/>
        <end position="396"/>
    </location>
</feature>
<sequence length="463" mass="50375">MSYASSTYTPYEDAIVYLRWKMGAKLTPQEIPREATSTSSTLTNVFETEHPLATAAPILATPTEPVASAIQVPVAVPESPVPEPVNIAPYSLATSIYATAGLAFTTTASPSTDIALPFTAPALIPGPYSDTKTSPFSPIPPQFETLAHTQFAPAIPAPALPIYVSTITTTAPTFTAPVPMFAASDSAPFHTSPAPTYASSSTSQAKILSFNSIAECIHPDPRFHPPAASYRSALSFHHDMPNLHAAAPIHSSPHPYASSDFQVALPFPGPPADNSWRESQKRSRAGIYGEGHDNTQYLPPRTRQVVGHQRGEFEGGWHAVAQQAVSRTPKQHNTISRGGVFGGDIPQATQRPRTIAPRVQGLSSQLPAARPRRILPRPSPQAPAGLSMPEGTSENRCEQCDVDFDSERQMIRHFESTKIHSSLKPWMCHVSECGMVFSRKDNRDKHERTHIRRMIEGVWQAWL</sequence>
<dbReference type="InterPro" id="IPR013087">
    <property type="entry name" value="Znf_C2H2_type"/>
</dbReference>
<reference evidence="4 5" key="1">
    <citation type="submission" date="2019-02" db="EMBL/GenBank/DDBJ databases">
        <title>Genome sequencing of the rare red list fungi Bondarzewia mesenterica.</title>
        <authorList>
            <person name="Buettner E."/>
            <person name="Kellner H."/>
        </authorList>
    </citation>
    <scope>NUCLEOTIDE SEQUENCE [LARGE SCALE GENOMIC DNA]</scope>
    <source>
        <strain evidence="4 5">DSM 108281</strain>
    </source>
</reference>
<evidence type="ECO:0000256" key="1">
    <source>
        <dbReference type="PROSITE-ProRule" id="PRU00042"/>
    </source>
</evidence>
<keyword evidence="1" id="KW-0479">Metal-binding</keyword>
<dbReference type="Gene3D" id="3.30.160.60">
    <property type="entry name" value="Classic Zinc Finger"/>
    <property type="match status" value="1"/>
</dbReference>
<dbReference type="EMBL" id="SGPL01000383">
    <property type="protein sequence ID" value="THH13146.1"/>
    <property type="molecule type" value="Genomic_DNA"/>
</dbReference>
<gene>
    <name evidence="4" type="ORF">EW146_g7041</name>
</gene>
<keyword evidence="5" id="KW-1185">Reference proteome</keyword>
<accession>A0A4S4LLV6</accession>
<dbReference type="PROSITE" id="PS50157">
    <property type="entry name" value="ZINC_FINGER_C2H2_2"/>
    <property type="match status" value="2"/>
</dbReference>
<organism evidence="4 5">
    <name type="scientific">Bondarzewia mesenterica</name>
    <dbReference type="NCBI Taxonomy" id="1095465"/>
    <lineage>
        <taxon>Eukaryota</taxon>
        <taxon>Fungi</taxon>
        <taxon>Dikarya</taxon>
        <taxon>Basidiomycota</taxon>
        <taxon>Agaricomycotina</taxon>
        <taxon>Agaricomycetes</taxon>
        <taxon>Russulales</taxon>
        <taxon>Bondarzewiaceae</taxon>
        <taxon>Bondarzewia</taxon>
    </lineage>
</organism>
<dbReference type="GO" id="GO:0008270">
    <property type="term" value="F:zinc ion binding"/>
    <property type="evidence" value="ECO:0007669"/>
    <property type="project" value="UniProtKB-KW"/>
</dbReference>
<keyword evidence="1" id="KW-0862">Zinc</keyword>
<evidence type="ECO:0000256" key="2">
    <source>
        <dbReference type="SAM" id="MobiDB-lite"/>
    </source>
</evidence>
<evidence type="ECO:0000313" key="5">
    <source>
        <dbReference type="Proteomes" id="UP000310158"/>
    </source>
</evidence>